<dbReference type="RefSeq" id="WP_095352011.1">
    <property type="nucleotide sequence ID" value="NZ_JABUNT010000025.1"/>
</dbReference>
<comment type="caution">
    <text evidence="1">The sequence shown here is derived from an EMBL/GenBank/DDBJ whole genome shotgun (WGS) entry which is preliminary data.</text>
</comment>
<protein>
    <submittedName>
        <fullName evidence="1">Uncharacterized protein</fullName>
    </submittedName>
</protein>
<dbReference type="EMBL" id="NDFP01000021">
    <property type="protein sequence ID" value="PAL20549.1"/>
    <property type="molecule type" value="Genomic_DNA"/>
</dbReference>
<evidence type="ECO:0000313" key="1">
    <source>
        <dbReference type="EMBL" id="PAL20549.1"/>
    </source>
</evidence>
<organism evidence="1 2">
    <name type="scientific">Acetobacter syzygii</name>
    <dbReference type="NCBI Taxonomy" id="146476"/>
    <lineage>
        <taxon>Bacteria</taxon>
        <taxon>Pseudomonadati</taxon>
        <taxon>Pseudomonadota</taxon>
        <taxon>Alphaproteobacteria</taxon>
        <taxon>Acetobacterales</taxon>
        <taxon>Acetobacteraceae</taxon>
        <taxon>Acetobacter</taxon>
    </lineage>
</organism>
<reference evidence="1 2" key="1">
    <citation type="submission" date="2017-04" db="EMBL/GenBank/DDBJ databases">
        <title>Kefir bacterial isolates.</title>
        <authorList>
            <person name="Kim Y."/>
            <person name="Blasche S."/>
            <person name="Patil K.R."/>
        </authorList>
    </citation>
    <scope>NUCLEOTIDE SEQUENCE [LARGE SCALE GENOMIC DNA]</scope>
    <source>
        <strain evidence="1 2">KR-2</strain>
    </source>
</reference>
<sequence length="188" mass="20812">MSIPDIQMLSNLTTGLIVIVDQSGRHTIETVARLLRMRSHNNLEGKIYLVGDSLKPEDIWPEPRDAVAQGKETGTLIMRQNFILDLAQKMKADVYVITRLRDEREFVSCLELAMCGHLIIVAARAKNCGDFITSISDHIGRLGDISMLAALHSIIGGVIEIMPEQAEGKPKSISYNIYLPSDLTPLIS</sequence>
<keyword evidence="2" id="KW-1185">Reference proteome</keyword>
<evidence type="ECO:0000313" key="2">
    <source>
        <dbReference type="Proteomes" id="UP000216033"/>
    </source>
</evidence>
<proteinExistence type="predicted"/>
<name>A0A270B6D6_9PROT</name>
<accession>A0A270B6D6</accession>
<gene>
    <name evidence="1" type="ORF">B9K05_12950</name>
</gene>
<dbReference type="AlphaFoldDB" id="A0A270B6D6"/>
<dbReference type="Proteomes" id="UP000216033">
    <property type="component" value="Unassembled WGS sequence"/>
</dbReference>